<reference evidence="2 3" key="1">
    <citation type="journal article" date="2017" name="Anaerobe">
        <title>Quantification, isolation and characterization of Bifidobacterium from the vaginal microbiomes of reproductive aged women.</title>
        <authorList>
            <person name="Freitas A.C."/>
            <person name="Hill J.E."/>
        </authorList>
    </citation>
    <scope>NUCLEOTIDE SEQUENCE [LARGE SCALE GENOMIC DNA]</scope>
    <source>
        <strain evidence="2 3">N6D05</strain>
    </source>
</reference>
<evidence type="ECO:0000313" key="3">
    <source>
        <dbReference type="Proteomes" id="UP000257074"/>
    </source>
</evidence>
<name>A0A3D8TY15_BIFLN</name>
<gene>
    <name evidence="2" type="ORF">CE169_10470</name>
</gene>
<protein>
    <submittedName>
        <fullName evidence="2">Uncharacterized protein</fullName>
    </submittedName>
</protein>
<accession>A0A3D8TY15</accession>
<comment type="caution">
    <text evidence="2">The sequence shown here is derived from an EMBL/GenBank/DDBJ whole genome shotgun (WGS) entry which is preliminary data.</text>
</comment>
<dbReference type="Proteomes" id="UP000257074">
    <property type="component" value="Unassembled WGS sequence"/>
</dbReference>
<feature type="region of interest" description="Disordered" evidence="1">
    <location>
        <begin position="1"/>
        <end position="78"/>
    </location>
</feature>
<feature type="non-terminal residue" evidence="2">
    <location>
        <position position="78"/>
    </location>
</feature>
<organism evidence="2 3">
    <name type="scientific">Bifidobacterium longum</name>
    <dbReference type="NCBI Taxonomy" id="216816"/>
    <lineage>
        <taxon>Bacteria</taxon>
        <taxon>Bacillati</taxon>
        <taxon>Actinomycetota</taxon>
        <taxon>Actinomycetes</taxon>
        <taxon>Bifidobacteriales</taxon>
        <taxon>Bifidobacteriaceae</taxon>
        <taxon>Bifidobacterium</taxon>
    </lineage>
</organism>
<feature type="compositionally biased region" description="Polar residues" evidence="1">
    <location>
        <begin position="10"/>
        <end position="19"/>
    </location>
</feature>
<sequence>MAPACCAPSTPWTAASRSAPTDPCSPANSSDGGSDDERKQPVRAGRRQPHQPVRAPRVEAPHQGGRSGMEESGRHRLR</sequence>
<dbReference type="EMBL" id="NJNR01000078">
    <property type="protein sequence ID" value="RDX04173.1"/>
    <property type="molecule type" value="Genomic_DNA"/>
</dbReference>
<evidence type="ECO:0000313" key="2">
    <source>
        <dbReference type="EMBL" id="RDX04173.1"/>
    </source>
</evidence>
<evidence type="ECO:0000256" key="1">
    <source>
        <dbReference type="SAM" id="MobiDB-lite"/>
    </source>
</evidence>
<dbReference type="AlphaFoldDB" id="A0A3D8TY15"/>
<feature type="compositionally biased region" description="Basic and acidic residues" evidence="1">
    <location>
        <begin position="68"/>
        <end position="78"/>
    </location>
</feature>
<proteinExistence type="predicted"/>